<dbReference type="EMBL" id="CP104215">
    <property type="protein sequence ID" value="UWX74303.1"/>
    <property type="molecule type" value="Genomic_DNA"/>
</dbReference>
<proteinExistence type="predicted"/>
<reference evidence="1" key="1">
    <citation type="submission" date="2022-09" db="EMBL/GenBank/DDBJ databases">
        <title>Genomic of Burkholderia gladioli.</title>
        <authorList>
            <person name="Wu H."/>
        </authorList>
    </citation>
    <scope>NUCLEOTIDE SEQUENCE</scope>
    <source>
        <strain evidence="1">ZN-S4</strain>
    </source>
</reference>
<name>A0AB38U2W8_BURGA</name>
<accession>A0AB38U2W8</accession>
<evidence type="ECO:0000313" key="2">
    <source>
        <dbReference type="Proteomes" id="UP001059745"/>
    </source>
</evidence>
<dbReference type="GeneID" id="77095761"/>
<gene>
    <name evidence="1" type="ORF">NYZ96_22505</name>
</gene>
<protein>
    <submittedName>
        <fullName evidence="1">Uncharacterized protein</fullName>
    </submittedName>
</protein>
<evidence type="ECO:0000313" key="1">
    <source>
        <dbReference type="EMBL" id="UWX74303.1"/>
    </source>
</evidence>
<dbReference type="AlphaFoldDB" id="A0AB38U2W8"/>
<sequence length="41" mass="4661">MKTMLALRNALALLFAARFIELQRAARRETMARVTPEDGAR</sequence>
<dbReference type="Proteomes" id="UP001059745">
    <property type="component" value="Chromosome 2"/>
</dbReference>
<dbReference type="RefSeq" id="WP_258174509.1">
    <property type="nucleotide sequence ID" value="NZ_CADEQJ010000005.1"/>
</dbReference>
<organism evidence="1 2">
    <name type="scientific">Burkholderia gladioli</name>
    <name type="common">Pseudomonas marginata</name>
    <name type="synonym">Phytomonas marginata</name>
    <dbReference type="NCBI Taxonomy" id="28095"/>
    <lineage>
        <taxon>Bacteria</taxon>
        <taxon>Pseudomonadati</taxon>
        <taxon>Pseudomonadota</taxon>
        <taxon>Betaproteobacteria</taxon>
        <taxon>Burkholderiales</taxon>
        <taxon>Burkholderiaceae</taxon>
        <taxon>Burkholderia</taxon>
    </lineage>
</organism>